<sequence length="111" mass="12456">MPGLQPSWQREPCPLWCIREHGEDDIALDRYHQGPPASLSVAMSTRPDEPHHNNFETVDLTLRVGRFSGEIVDWVAIEPIELTVPRIVLTAESASRLAQRVKEMLAHHAAG</sequence>
<dbReference type="InterPro" id="IPR054202">
    <property type="entry name" value="DUF6907"/>
</dbReference>
<proteinExistence type="predicted"/>
<dbReference type="Proteomes" id="UP001556631">
    <property type="component" value="Unassembled WGS sequence"/>
</dbReference>
<gene>
    <name evidence="1" type="ORF">AB3X52_12550</name>
</gene>
<keyword evidence="2" id="KW-1185">Reference proteome</keyword>
<dbReference type="RefSeq" id="WP_367994425.1">
    <property type="nucleotide sequence ID" value="NZ_JBFPJR010000021.1"/>
</dbReference>
<accession>A0ABV3SZT7</accession>
<organism evidence="1 2">
    <name type="scientific">Nocardioides eburneus</name>
    <dbReference type="NCBI Taxonomy" id="3231482"/>
    <lineage>
        <taxon>Bacteria</taxon>
        <taxon>Bacillati</taxon>
        <taxon>Actinomycetota</taxon>
        <taxon>Actinomycetes</taxon>
        <taxon>Propionibacteriales</taxon>
        <taxon>Nocardioidaceae</taxon>
        <taxon>Nocardioides</taxon>
    </lineage>
</organism>
<reference evidence="1 2" key="1">
    <citation type="submission" date="2024-07" db="EMBL/GenBank/DDBJ databases">
        <authorList>
            <person name="Lee S."/>
            <person name="Kang M."/>
        </authorList>
    </citation>
    <scope>NUCLEOTIDE SEQUENCE [LARGE SCALE GENOMIC DNA]</scope>
    <source>
        <strain evidence="1 2">DS6</strain>
    </source>
</reference>
<dbReference type="Pfam" id="PF21848">
    <property type="entry name" value="DUF6907"/>
    <property type="match status" value="1"/>
</dbReference>
<dbReference type="EMBL" id="JBFPJR010000021">
    <property type="protein sequence ID" value="MEX0428453.1"/>
    <property type="molecule type" value="Genomic_DNA"/>
</dbReference>
<protein>
    <submittedName>
        <fullName evidence="1">Uncharacterized protein</fullName>
    </submittedName>
</protein>
<evidence type="ECO:0000313" key="1">
    <source>
        <dbReference type="EMBL" id="MEX0428453.1"/>
    </source>
</evidence>
<comment type="caution">
    <text evidence="1">The sequence shown here is derived from an EMBL/GenBank/DDBJ whole genome shotgun (WGS) entry which is preliminary data.</text>
</comment>
<evidence type="ECO:0000313" key="2">
    <source>
        <dbReference type="Proteomes" id="UP001556631"/>
    </source>
</evidence>
<name>A0ABV3SZT7_9ACTN</name>